<proteinExistence type="predicted"/>
<dbReference type="VEuPathDB" id="VectorBase:PPAPM1_003421"/>
<dbReference type="Pfam" id="PF17921">
    <property type="entry name" value="Integrase_H2C2"/>
    <property type="match status" value="1"/>
</dbReference>
<dbReference type="GO" id="GO:0003676">
    <property type="term" value="F:nucleic acid binding"/>
    <property type="evidence" value="ECO:0007669"/>
    <property type="project" value="InterPro"/>
</dbReference>
<dbReference type="Proteomes" id="UP000092462">
    <property type="component" value="Unassembled WGS sequence"/>
</dbReference>
<protein>
    <recommendedName>
        <fullName evidence="1">RNA-directed DNA polymerase</fullName>
        <ecNumber evidence="1">2.7.7.49</ecNumber>
    </recommendedName>
</protein>
<keyword evidence="4" id="KW-1185">Reference proteome</keyword>
<dbReference type="AlphaFoldDB" id="A0A1B0DDI6"/>
<evidence type="ECO:0000313" key="3">
    <source>
        <dbReference type="EnsemblMetazoa" id="PPAI005957-PA"/>
    </source>
</evidence>
<dbReference type="PANTHER" id="PTHR37984">
    <property type="entry name" value="PROTEIN CBG26694"/>
    <property type="match status" value="1"/>
</dbReference>
<dbReference type="GO" id="GO:0003964">
    <property type="term" value="F:RNA-directed DNA polymerase activity"/>
    <property type="evidence" value="ECO:0007669"/>
    <property type="project" value="UniProtKB-EC"/>
</dbReference>
<feature type="domain" description="Integrase catalytic" evidence="2">
    <location>
        <begin position="409"/>
        <end position="562"/>
    </location>
</feature>
<dbReference type="Gene3D" id="3.30.420.10">
    <property type="entry name" value="Ribonuclease H-like superfamily/Ribonuclease H"/>
    <property type="match status" value="1"/>
</dbReference>
<dbReference type="InterPro" id="IPR001584">
    <property type="entry name" value="Integrase_cat-core"/>
</dbReference>
<dbReference type="GO" id="GO:0015074">
    <property type="term" value="P:DNA integration"/>
    <property type="evidence" value="ECO:0007669"/>
    <property type="project" value="InterPro"/>
</dbReference>
<reference evidence="3" key="1">
    <citation type="submission" date="2022-08" db="UniProtKB">
        <authorList>
            <consortium name="EnsemblMetazoa"/>
        </authorList>
    </citation>
    <scope>IDENTIFICATION</scope>
    <source>
        <strain evidence="3">Israel</strain>
    </source>
</reference>
<dbReference type="PROSITE" id="PS50994">
    <property type="entry name" value="INTEGRASE"/>
    <property type="match status" value="1"/>
</dbReference>
<dbReference type="FunFam" id="1.10.340.70:FF:000004">
    <property type="entry name" value="Retrovirus-related Pol polyprotein from transposon 297-like Protein"/>
    <property type="match status" value="1"/>
</dbReference>
<dbReference type="PANTHER" id="PTHR37984:SF11">
    <property type="entry name" value="INTEGRASE CATALYTIC DOMAIN-CONTAINING PROTEIN"/>
    <property type="match status" value="1"/>
</dbReference>
<evidence type="ECO:0000256" key="1">
    <source>
        <dbReference type="ARBA" id="ARBA00012493"/>
    </source>
</evidence>
<dbReference type="FunFam" id="3.30.420.10:FF:000063">
    <property type="entry name" value="Retrovirus-related Pol polyprotein from transposon 297-like Protein"/>
    <property type="match status" value="1"/>
</dbReference>
<dbReference type="InterPro" id="IPR050951">
    <property type="entry name" value="Retrovirus_Pol_polyprotein"/>
</dbReference>
<sequence length="681" mass="77770">MTAFEEMLELKQLKTTGRGQDILRETLEALVKFGVTDKLFAVTTDGAPAMKGDKDGFYGLLRRQFPKVKHVYCMLHQENLCAKNLGQELNAAADVGTQIINNIRGGNRSLTHRLFKKFLLSRGAPYKDLLMSCEGNDQDVFHHLGVMHDHVEELKVMEQDVLSNNLTTFPLCRKLQGSYSFCKHAESLRILIQSLETKFDQYQNLKICNPDDDVKRRNLLSVFPTTYRCEAAFSTLKQLKPSYRGRLSDQRLGGSMRLALLPTHKEQETFDEEDEHLVRAIVESAAIDVTELDNAAERDPVMKELRTCVLSGKWSSSLKEFQAFKNEFSTSGNLVIRGSKIVVPSLLRPRMLALGHEGHPGETAMKQRLRSRVWWPGMDNDVVKTVKSCEGCRLVSRPDHPEPMTRRELPSAPWVDVAIDFMGPLPSGEHLLVIVDYFSRYKEVEVMSYITARGTTNRLERIFTRMGYPRTITVDNDRQFTGEEFDLFYQERGICINRTTPYWPQMNGEVERQNRSLLKRLKISHALNRNWKQDLQKYLLMYYTTPHTTTGKTPTELCFGRTIRSKIPSLSDVEKTPPSTDYRDRDKILKERGRMAENKKRGAKKSEVQIGDTVLMKNVLPDNKLSTTFGRNKFIVIEKAGSTVKVKEVNTGKTFSRNSSHFKKVLEVNNPDVEQTGTAGI</sequence>
<dbReference type="InterPro" id="IPR036397">
    <property type="entry name" value="RNaseH_sf"/>
</dbReference>
<dbReference type="VEuPathDB" id="VectorBase:PPAI005957"/>
<dbReference type="VEuPathDB" id="VectorBase:PPAPM1_007805"/>
<name>A0A1B0DDI6_PHLPP</name>
<dbReference type="Gene3D" id="1.10.340.70">
    <property type="match status" value="1"/>
</dbReference>
<dbReference type="EC" id="2.7.7.49" evidence="1"/>
<evidence type="ECO:0000313" key="4">
    <source>
        <dbReference type="Proteomes" id="UP000092462"/>
    </source>
</evidence>
<dbReference type="SUPFAM" id="SSF53098">
    <property type="entry name" value="Ribonuclease H-like"/>
    <property type="match status" value="2"/>
</dbReference>
<accession>A0A1B0DDI6</accession>
<dbReference type="EnsemblMetazoa" id="PPAI005957-RA">
    <property type="protein sequence ID" value="PPAI005957-PA"/>
    <property type="gene ID" value="PPAI005957"/>
</dbReference>
<evidence type="ECO:0000259" key="2">
    <source>
        <dbReference type="PROSITE" id="PS50994"/>
    </source>
</evidence>
<dbReference type="InterPro" id="IPR012337">
    <property type="entry name" value="RNaseH-like_sf"/>
</dbReference>
<organism evidence="3 4">
    <name type="scientific">Phlebotomus papatasi</name>
    <name type="common">Sandfly</name>
    <dbReference type="NCBI Taxonomy" id="29031"/>
    <lineage>
        <taxon>Eukaryota</taxon>
        <taxon>Metazoa</taxon>
        <taxon>Ecdysozoa</taxon>
        <taxon>Arthropoda</taxon>
        <taxon>Hexapoda</taxon>
        <taxon>Insecta</taxon>
        <taxon>Pterygota</taxon>
        <taxon>Neoptera</taxon>
        <taxon>Endopterygota</taxon>
        <taxon>Diptera</taxon>
        <taxon>Nematocera</taxon>
        <taxon>Psychodoidea</taxon>
        <taxon>Psychodidae</taxon>
        <taxon>Phlebotomus</taxon>
        <taxon>Phlebotomus</taxon>
    </lineage>
</organism>
<dbReference type="InterPro" id="IPR041588">
    <property type="entry name" value="Integrase_H2C2"/>
</dbReference>
<dbReference type="EMBL" id="AJVK01031983">
    <property type="status" value="NOT_ANNOTATED_CDS"/>
    <property type="molecule type" value="Genomic_DNA"/>
</dbReference>